<evidence type="ECO:0000256" key="5">
    <source>
        <dbReference type="ARBA" id="ARBA00021901"/>
    </source>
</evidence>
<evidence type="ECO:0000256" key="12">
    <source>
        <dbReference type="RuleBase" id="RU362049"/>
    </source>
</evidence>
<dbReference type="NCBIfam" id="TIGR00551">
    <property type="entry name" value="nadB"/>
    <property type="match status" value="1"/>
</dbReference>
<accession>A0A455T0L8</accession>
<reference evidence="16" key="1">
    <citation type="submission" date="2018-12" db="EMBL/GenBank/DDBJ databases">
        <title>Novel natural products biosynthetic potential of the class Ktedonobacteria.</title>
        <authorList>
            <person name="Zheng Y."/>
            <person name="Saitou A."/>
            <person name="Wang C.M."/>
            <person name="Toyoda A."/>
            <person name="Minakuchi Y."/>
            <person name="Sekiguchi Y."/>
            <person name="Ueda K."/>
            <person name="Takano H."/>
            <person name="Sakai Y."/>
            <person name="Yokota A."/>
            <person name="Yabe S."/>
        </authorList>
    </citation>
    <scope>NUCLEOTIDE SEQUENCE</scope>
    <source>
        <strain evidence="16">A3-2</strain>
    </source>
</reference>
<keyword evidence="9 12" id="KW-0560">Oxidoreductase</keyword>
<evidence type="ECO:0000259" key="15">
    <source>
        <dbReference type="Pfam" id="PF02910"/>
    </source>
</evidence>
<dbReference type="SUPFAM" id="SSF56425">
    <property type="entry name" value="Succinate dehydrogenase/fumarate reductase flavoprotein, catalytic domain"/>
    <property type="match status" value="1"/>
</dbReference>
<dbReference type="GO" id="GO:0034628">
    <property type="term" value="P:'de novo' NAD+ biosynthetic process from L-aspartate"/>
    <property type="evidence" value="ECO:0007669"/>
    <property type="project" value="TreeGrafter"/>
</dbReference>
<dbReference type="SUPFAM" id="SSF51905">
    <property type="entry name" value="FAD/NAD(P)-binding domain"/>
    <property type="match status" value="1"/>
</dbReference>
<comment type="subcellular location">
    <subcellularLocation>
        <location evidence="12">Cytoplasm</location>
    </subcellularLocation>
</comment>
<feature type="compositionally biased region" description="Basic and acidic residues" evidence="13">
    <location>
        <begin position="526"/>
        <end position="535"/>
    </location>
</feature>
<dbReference type="Pfam" id="PF00890">
    <property type="entry name" value="FAD_binding_2"/>
    <property type="match status" value="1"/>
</dbReference>
<dbReference type="UniPathway" id="UPA00253">
    <property type="reaction ID" value="UER00326"/>
</dbReference>
<keyword evidence="6 12" id="KW-0285">Flavoprotein</keyword>
<dbReference type="Pfam" id="PF02910">
    <property type="entry name" value="Succ_DH_flav_C"/>
    <property type="match status" value="1"/>
</dbReference>
<organism evidence="16">
    <name type="scientific">Thermogemmatispora argillosa</name>
    <dbReference type="NCBI Taxonomy" id="2045280"/>
    <lineage>
        <taxon>Bacteria</taxon>
        <taxon>Bacillati</taxon>
        <taxon>Chloroflexota</taxon>
        <taxon>Ktedonobacteria</taxon>
        <taxon>Thermogemmatisporales</taxon>
        <taxon>Thermogemmatisporaceae</taxon>
        <taxon>Thermogemmatispora</taxon>
    </lineage>
</organism>
<dbReference type="InterPro" id="IPR015939">
    <property type="entry name" value="Fum_Rdtase/Succ_DH_flav-like_C"/>
</dbReference>
<dbReference type="Gene3D" id="3.50.50.60">
    <property type="entry name" value="FAD/NAD(P)-binding domain"/>
    <property type="match status" value="1"/>
</dbReference>
<dbReference type="EC" id="1.4.3.16" evidence="4 11"/>
<dbReference type="InterPro" id="IPR005288">
    <property type="entry name" value="NadB"/>
</dbReference>
<evidence type="ECO:0000256" key="6">
    <source>
        <dbReference type="ARBA" id="ARBA00022630"/>
    </source>
</evidence>
<evidence type="ECO:0000256" key="10">
    <source>
        <dbReference type="ARBA" id="ARBA00048305"/>
    </source>
</evidence>
<feature type="domain" description="Fumarate reductase/succinate dehydrogenase flavoprotein-like C-terminal" evidence="15">
    <location>
        <begin position="452"/>
        <end position="538"/>
    </location>
</feature>
<evidence type="ECO:0000313" key="16">
    <source>
        <dbReference type="EMBL" id="BBH91955.1"/>
    </source>
</evidence>
<dbReference type="PANTHER" id="PTHR42716:SF2">
    <property type="entry name" value="L-ASPARTATE OXIDASE, CHLOROPLASTIC"/>
    <property type="match status" value="1"/>
</dbReference>
<dbReference type="GO" id="GO:0033765">
    <property type="term" value="F:steroid dehydrogenase activity, acting on the CH-CH group of donors"/>
    <property type="evidence" value="ECO:0007669"/>
    <property type="project" value="UniProtKB-ARBA"/>
</dbReference>
<dbReference type="InterPro" id="IPR003953">
    <property type="entry name" value="FAD-dep_OxRdtase_2_FAD-bd"/>
</dbReference>
<evidence type="ECO:0000256" key="1">
    <source>
        <dbReference type="ARBA" id="ARBA00001974"/>
    </source>
</evidence>
<evidence type="ECO:0000259" key="14">
    <source>
        <dbReference type="Pfam" id="PF00890"/>
    </source>
</evidence>
<comment type="function">
    <text evidence="12">Catalyzes the oxidation of L-aspartate to iminoaspartate.</text>
</comment>
<name>A0A455T0L8_9CHLR</name>
<dbReference type="AlphaFoldDB" id="A0A455T0L8"/>
<evidence type="ECO:0000256" key="3">
    <source>
        <dbReference type="ARBA" id="ARBA00008562"/>
    </source>
</evidence>
<dbReference type="EMBL" id="AP019377">
    <property type="protein sequence ID" value="BBH91955.1"/>
    <property type="molecule type" value="Genomic_DNA"/>
</dbReference>
<keyword evidence="7 12" id="KW-0662">Pyridine nucleotide biosynthesis</keyword>
<gene>
    <name evidence="16" type="primary">nadB</name>
    <name evidence="16" type="ORF">KTA_01540</name>
</gene>
<evidence type="ECO:0000256" key="13">
    <source>
        <dbReference type="SAM" id="MobiDB-lite"/>
    </source>
</evidence>
<comment type="catalytic activity">
    <reaction evidence="10">
        <text>L-aspartate + O2 = iminosuccinate + H2O2</text>
        <dbReference type="Rhea" id="RHEA:25876"/>
        <dbReference type="ChEBI" id="CHEBI:15379"/>
        <dbReference type="ChEBI" id="CHEBI:16240"/>
        <dbReference type="ChEBI" id="CHEBI:29991"/>
        <dbReference type="ChEBI" id="CHEBI:77875"/>
        <dbReference type="EC" id="1.4.3.16"/>
    </reaction>
    <physiologicalReaction direction="left-to-right" evidence="10">
        <dbReference type="Rhea" id="RHEA:25877"/>
    </physiologicalReaction>
</comment>
<evidence type="ECO:0000256" key="11">
    <source>
        <dbReference type="NCBIfam" id="TIGR00551"/>
    </source>
</evidence>
<dbReference type="GO" id="GO:0008734">
    <property type="term" value="F:L-aspartate oxidase activity"/>
    <property type="evidence" value="ECO:0007669"/>
    <property type="project" value="UniProtKB-UniRule"/>
</dbReference>
<dbReference type="FunFam" id="3.90.700.10:FF:000002">
    <property type="entry name" value="L-aspartate oxidase"/>
    <property type="match status" value="1"/>
</dbReference>
<protein>
    <recommendedName>
        <fullName evidence="5 11">L-aspartate oxidase</fullName>
        <ecNumber evidence="4 11">1.4.3.16</ecNumber>
    </recommendedName>
</protein>
<comment type="pathway">
    <text evidence="2 12">Cofactor biosynthesis; NAD(+) biosynthesis; iminoaspartate from L-aspartate (oxidase route): step 1/1.</text>
</comment>
<dbReference type="InterPro" id="IPR036188">
    <property type="entry name" value="FAD/NAD-bd_sf"/>
</dbReference>
<dbReference type="SUPFAM" id="SSF46977">
    <property type="entry name" value="Succinate dehydrogenase/fumarate reductase flavoprotein C-terminal domain"/>
    <property type="match status" value="1"/>
</dbReference>
<sequence length="574" mass="61820">MASCQRYDVAIVGAGIAGLTVALGLPSDWRVALLTKGRLGESNTRYAQGGLAAALGPDDSPALHYADTLAAGAGLCDAAAVRLLVEEAPAAVRWLIELGVRFDRAAPETSTEVTTADGLLLGQEAAHCRRRILHAGGDATGAEIERALLAALMERRHVTIYPDTPVCALLLDETVAGCRGLLALDPQGLPIVVEARDIVLASGGAGNLWAYTSNPAGATADGLALAWRAGAALADLEFIQFHPTVLKVNGTTHLISEAVRGEGAYLRNHAGERFMLRYHPLAELAPRDVVARAILSEMLAEGTDCQYLDLTHLPDERMYARFPTIAALCRRHGLDLAHDLLPVAPAAHYCMGGVLVDLQGCSTLPHLYAVGEVACTGVHGANRLASNSLLEGLVFGRRLAAVLRGEAPAHSSGAGGRQQRELRLSLATAQAEDWPLPPDWVGPEELAQALQRELRDLMWRSVSLYRDEDGLREAWRQLQQLRARFAGAARPRAPREPLGRRWLETLNMLDSAALVIHAALERRESRGSHWRRDYPQPDPSLNGVSLVLRPAPAGQRAAESTRDRTLQPKGRPYV</sequence>
<proteinExistence type="inferred from homology"/>
<keyword evidence="8 12" id="KW-0274">FAD</keyword>
<evidence type="ECO:0000256" key="8">
    <source>
        <dbReference type="ARBA" id="ARBA00022827"/>
    </source>
</evidence>
<dbReference type="GO" id="GO:0005737">
    <property type="term" value="C:cytoplasm"/>
    <property type="evidence" value="ECO:0007669"/>
    <property type="project" value="UniProtKB-SubCell"/>
</dbReference>
<dbReference type="InterPro" id="IPR027477">
    <property type="entry name" value="Succ_DH/fumarate_Rdtase_cat_sf"/>
</dbReference>
<comment type="cofactor">
    <cofactor evidence="1 12">
        <name>FAD</name>
        <dbReference type="ChEBI" id="CHEBI:57692"/>
    </cofactor>
</comment>
<dbReference type="Gene3D" id="3.90.700.10">
    <property type="entry name" value="Succinate dehydrogenase/fumarate reductase flavoprotein, catalytic domain"/>
    <property type="match status" value="1"/>
</dbReference>
<dbReference type="InterPro" id="IPR037099">
    <property type="entry name" value="Fum_R/Succ_DH_flav-like_C_sf"/>
</dbReference>
<dbReference type="PANTHER" id="PTHR42716">
    <property type="entry name" value="L-ASPARTATE OXIDASE"/>
    <property type="match status" value="1"/>
</dbReference>
<evidence type="ECO:0000256" key="9">
    <source>
        <dbReference type="ARBA" id="ARBA00023002"/>
    </source>
</evidence>
<feature type="region of interest" description="Disordered" evidence="13">
    <location>
        <begin position="526"/>
        <end position="574"/>
    </location>
</feature>
<comment type="similarity">
    <text evidence="3 12">Belongs to the FAD-dependent oxidoreductase 2 family. NadB subfamily.</text>
</comment>
<evidence type="ECO:0000256" key="2">
    <source>
        <dbReference type="ARBA" id="ARBA00004950"/>
    </source>
</evidence>
<feature type="domain" description="FAD-dependent oxidoreductase 2 FAD-binding" evidence="14">
    <location>
        <begin position="8"/>
        <end position="389"/>
    </location>
</feature>
<evidence type="ECO:0000256" key="7">
    <source>
        <dbReference type="ARBA" id="ARBA00022642"/>
    </source>
</evidence>
<evidence type="ECO:0000256" key="4">
    <source>
        <dbReference type="ARBA" id="ARBA00012173"/>
    </source>
</evidence>
<dbReference type="Gene3D" id="1.20.58.100">
    <property type="entry name" value="Fumarate reductase/succinate dehydrogenase flavoprotein-like, C-terminal domain"/>
    <property type="match status" value="1"/>
</dbReference>